<dbReference type="SUPFAM" id="SSF51735">
    <property type="entry name" value="NAD(P)-binding Rossmann-fold domains"/>
    <property type="match status" value="1"/>
</dbReference>
<dbReference type="GO" id="GO:0019305">
    <property type="term" value="P:dTDP-rhamnose biosynthetic process"/>
    <property type="evidence" value="ECO:0007669"/>
    <property type="project" value="UniProtKB-UniPathway"/>
</dbReference>
<dbReference type="UniPathway" id="UPA00124"/>
<comment type="function">
    <text evidence="2">Catalyzes the reduction of dTDP-6-deoxy-L-lyxo-4-hexulose to yield dTDP-L-rhamnose.</text>
</comment>
<dbReference type="GO" id="GO:0005829">
    <property type="term" value="C:cytosol"/>
    <property type="evidence" value="ECO:0007669"/>
    <property type="project" value="TreeGrafter"/>
</dbReference>
<protein>
    <recommendedName>
        <fullName evidence="2">dTDP-4-dehydrorhamnose reductase</fullName>
        <ecNumber evidence="2">1.1.1.133</ecNumber>
    </recommendedName>
</protein>
<dbReference type="PANTHER" id="PTHR10491">
    <property type="entry name" value="DTDP-4-DEHYDRORHAMNOSE REDUCTASE"/>
    <property type="match status" value="1"/>
</dbReference>
<proteinExistence type="inferred from homology"/>
<organism evidence="4 5">
    <name type="scientific">Nocardia vermiculata</name>
    <dbReference type="NCBI Taxonomy" id="257274"/>
    <lineage>
        <taxon>Bacteria</taxon>
        <taxon>Bacillati</taxon>
        <taxon>Actinomycetota</taxon>
        <taxon>Actinomycetes</taxon>
        <taxon>Mycobacteriales</taxon>
        <taxon>Nocardiaceae</taxon>
        <taxon>Nocardia</taxon>
    </lineage>
</organism>
<dbReference type="CDD" id="cd05254">
    <property type="entry name" value="dTDP_HR_like_SDR_e"/>
    <property type="match status" value="1"/>
</dbReference>
<evidence type="ECO:0000313" key="4">
    <source>
        <dbReference type="EMBL" id="NKY49132.1"/>
    </source>
</evidence>
<dbReference type="Pfam" id="PF04321">
    <property type="entry name" value="RmlD_sub_bind"/>
    <property type="match status" value="1"/>
</dbReference>
<evidence type="ECO:0000259" key="3">
    <source>
        <dbReference type="Pfam" id="PF04321"/>
    </source>
</evidence>
<dbReference type="NCBIfam" id="TIGR01214">
    <property type="entry name" value="rmlD"/>
    <property type="match status" value="1"/>
</dbReference>
<dbReference type="Gene3D" id="3.40.50.720">
    <property type="entry name" value="NAD(P)-binding Rossmann-like Domain"/>
    <property type="match status" value="1"/>
</dbReference>
<dbReference type="InterPro" id="IPR029903">
    <property type="entry name" value="RmlD-like-bd"/>
</dbReference>
<dbReference type="Gene3D" id="3.90.25.10">
    <property type="entry name" value="UDP-galactose 4-epimerase, domain 1"/>
    <property type="match status" value="1"/>
</dbReference>
<dbReference type="GO" id="GO:0008831">
    <property type="term" value="F:dTDP-4-dehydrorhamnose reductase activity"/>
    <property type="evidence" value="ECO:0007669"/>
    <property type="project" value="UniProtKB-EC"/>
</dbReference>
<comment type="caution">
    <text evidence="4">The sequence shown here is derived from an EMBL/GenBank/DDBJ whole genome shotgun (WGS) entry which is preliminary data.</text>
</comment>
<comment type="pathway">
    <text evidence="2">Carbohydrate biosynthesis; dTDP-L-rhamnose biosynthesis.</text>
</comment>
<evidence type="ECO:0000313" key="5">
    <source>
        <dbReference type="Proteomes" id="UP000565711"/>
    </source>
</evidence>
<sequence>MTGAGGQLGRALLARSAGAIALRRDDLDICDAAAVRSVLRPGDVVINCAAYTAVDAAESDPDAAFAGNETGPEVLATACRVAGARLIHVSTDYVFDGTSTRPYEPEDPTGPVTVYGRSKLAGEQAVLRACPAATVVRTAWVYTGDHGDFVATMRRLAAAGGPVSVVDDQIGSPTYAPDLAAALLELAARCPEVRLLHAVNDGAVSWFEVARAIFAELGADPERVSACTTADFPRPAPRPQYSVLSQRSWTAAGLTPLRGWRPALAEAMAVLRGSARLPAAGSDRIG</sequence>
<name>A0A846XST5_9NOCA</name>
<keyword evidence="2" id="KW-0521">NADP</keyword>
<dbReference type="PANTHER" id="PTHR10491:SF4">
    <property type="entry name" value="METHIONINE ADENOSYLTRANSFERASE 2 SUBUNIT BETA"/>
    <property type="match status" value="1"/>
</dbReference>
<evidence type="ECO:0000256" key="1">
    <source>
        <dbReference type="ARBA" id="ARBA00010944"/>
    </source>
</evidence>
<keyword evidence="5" id="KW-1185">Reference proteome</keyword>
<keyword evidence="2 4" id="KW-0560">Oxidoreductase</keyword>
<comment type="similarity">
    <text evidence="1 2">Belongs to the dTDP-4-dehydrorhamnose reductase family.</text>
</comment>
<reference evidence="4 5" key="1">
    <citation type="submission" date="2020-04" db="EMBL/GenBank/DDBJ databases">
        <title>MicrobeNet Type strains.</title>
        <authorList>
            <person name="Nicholson A.C."/>
        </authorList>
    </citation>
    <scope>NUCLEOTIDE SEQUENCE [LARGE SCALE GENOMIC DNA]</scope>
    <source>
        <strain evidence="4 5">JCM 12354</strain>
    </source>
</reference>
<dbReference type="EMBL" id="JAAXOP010000001">
    <property type="protein sequence ID" value="NKY49132.1"/>
    <property type="molecule type" value="Genomic_DNA"/>
</dbReference>
<accession>A0A846XST5</accession>
<dbReference type="InterPro" id="IPR036291">
    <property type="entry name" value="NAD(P)-bd_dom_sf"/>
</dbReference>
<dbReference type="InterPro" id="IPR005913">
    <property type="entry name" value="dTDP_dehydrorham_reduct"/>
</dbReference>
<feature type="domain" description="RmlD-like substrate binding" evidence="3">
    <location>
        <begin position="1"/>
        <end position="270"/>
    </location>
</feature>
<evidence type="ECO:0000256" key="2">
    <source>
        <dbReference type="RuleBase" id="RU364082"/>
    </source>
</evidence>
<dbReference type="Proteomes" id="UP000565711">
    <property type="component" value="Unassembled WGS sequence"/>
</dbReference>
<gene>
    <name evidence="4" type="primary">rfbD</name>
    <name evidence="4" type="ORF">HGA08_02765</name>
</gene>
<dbReference type="EC" id="1.1.1.133" evidence="2"/>
<dbReference type="AlphaFoldDB" id="A0A846XST5"/>